<comment type="caution">
    <text evidence="1">The sequence shown here is derived from an EMBL/GenBank/DDBJ whole genome shotgun (WGS) entry which is preliminary data.</text>
</comment>
<feature type="non-terminal residue" evidence="1">
    <location>
        <position position="1"/>
    </location>
</feature>
<evidence type="ECO:0000313" key="1">
    <source>
        <dbReference type="EMBL" id="MEQ2180245.1"/>
    </source>
</evidence>
<reference evidence="1 2" key="1">
    <citation type="submission" date="2021-06" db="EMBL/GenBank/DDBJ databases">
        <authorList>
            <person name="Palmer J.M."/>
        </authorList>
    </citation>
    <scope>NUCLEOTIDE SEQUENCE [LARGE SCALE GENOMIC DNA]</scope>
    <source>
        <strain evidence="1 2">GA_2019</strain>
        <tissue evidence="1">Muscle</tissue>
    </source>
</reference>
<proteinExistence type="predicted"/>
<keyword evidence="2" id="KW-1185">Reference proteome</keyword>
<accession>A0ABV0P9W0</accession>
<organism evidence="1 2">
    <name type="scientific">Goodea atripinnis</name>
    <dbReference type="NCBI Taxonomy" id="208336"/>
    <lineage>
        <taxon>Eukaryota</taxon>
        <taxon>Metazoa</taxon>
        <taxon>Chordata</taxon>
        <taxon>Craniata</taxon>
        <taxon>Vertebrata</taxon>
        <taxon>Euteleostomi</taxon>
        <taxon>Actinopterygii</taxon>
        <taxon>Neopterygii</taxon>
        <taxon>Teleostei</taxon>
        <taxon>Neoteleostei</taxon>
        <taxon>Acanthomorphata</taxon>
        <taxon>Ovalentaria</taxon>
        <taxon>Atherinomorphae</taxon>
        <taxon>Cyprinodontiformes</taxon>
        <taxon>Goodeidae</taxon>
        <taxon>Goodea</taxon>
    </lineage>
</organism>
<name>A0ABV0P9W0_9TELE</name>
<gene>
    <name evidence="1" type="ORF">GOODEAATRI_033893</name>
</gene>
<protein>
    <submittedName>
        <fullName evidence="1">Uncharacterized protein</fullName>
    </submittedName>
</protein>
<dbReference type="EMBL" id="JAHRIO010067584">
    <property type="protein sequence ID" value="MEQ2180245.1"/>
    <property type="molecule type" value="Genomic_DNA"/>
</dbReference>
<dbReference type="Proteomes" id="UP001476798">
    <property type="component" value="Unassembled WGS sequence"/>
</dbReference>
<evidence type="ECO:0000313" key="2">
    <source>
        <dbReference type="Proteomes" id="UP001476798"/>
    </source>
</evidence>
<sequence>RRITGRGGRPAGRFTVREQCALSSSGRGCGYFSVTLSFSLTLSSQRAAHDEASYSLAQILCCKLQGGDPLCLLLQGQLYLG</sequence>